<dbReference type="Proteomes" id="UP000237000">
    <property type="component" value="Unassembled WGS sequence"/>
</dbReference>
<proteinExistence type="predicted"/>
<gene>
    <name evidence="2" type="ORF">TorRG33x02_007280</name>
</gene>
<feature type="domain" description="DUF4218" evidence="1">
    <location>
        <begin position="222"/>
        <end position="326"/>
    </location>
</feature>
<name>A0A2P5G0E1_TREOI</name>
<dbReference type="OrthoDB" id="1166180at2759"/>
<comment type="caution">
    <text evidence="2">The sequence shown here is derived from an EMBL/GenBank/DDBJ whole genome shotgun (WGS) entry which is preliminary data.</text>
</comment>
<dbReference type="EMBL" id="JXTC01000002">
    <property type="protein sequence ID" value="POO03523.1"/>
    <property type="molecule type" value="Genomic_DNA"/>
</dbReference>
<feature type="non-terminal residue" evidence="2">
    <location>
        <position position="1"/>
    </location>
</feature>
<dbReference type="AlphaFoldDB" id="A0A2P5G0E1"/>
<organism evidence="2 3">
    <name type="scientific">Trema orientale</name>
    <name type="common">Charcoal tree</name>
    <name type="synonym">Celtis orientalis</name>
    <dbReference type="NCBI Taxonomy" id="63057"/>
    <lineage>
        <taxon>Eukaryota</taxon>
        <taxon>Viridiplantae</taxon>
        <taxon>Streptophyta</taxon>
        <taxon>Embryophyta</taxon>
        <taxon>Tracheophyta</taxon>
        <taxon>Spermatophyta</taxon>
        <taxon>Magnoliopsida</taxon>
        <taxon>eudicotyledons</taxon>
        <taxon>Gunneridae</taxon>
        <taxon>Pentapetalae</taxon>
        <taxon>rosids</taxon>
        <taxon>fabids</taxon>
        <taxon>Rosales</taxon>
        <taxon>Cannabaceae</taxon>
        <taxon>Trema</taxon>
    </lineage>
</organism>
<dbReference type="PANTHER" id="PTHR48258:SF9">
    <property type="entry name" value="OS01G0348150 PROTEIN"/>
    <property type="match status" value="1"/>
</dbReference>
<dbReference type="STRING" id="63057.A0A2P5G0E1"/>
<dbReference type="PANTHER" id="PTHR48258">
    <property type="entry name" value="DUF4218 DOMAIN-CONTAINING PROTEIN-RELATED"/>
    <property type="match status" value="1"/>
</dbReference>
<keyword evidence="3" id="KW-1185">Reference proteome</keyword>
<dbReference type="InterPro" id="IPR025452">
    <property type="entry name" value="DUF4218"/>
</dbReference>
<dbReference type="Pfam" id="PF13960">
    <property type="entry name" value="DUF4218"/>
    <property type="match status" value="1"/>
</dbReference>
<reference evidence="3" key="1">
    <citation type="submission" date="2016-06" db="EMBL/GenBank/DDBJ databases">
        <title>Parallel loss of symbiosis genes in relatives of nitrogen-fixing non-legume Parasponia.</title>
        <authorList>
            <person name="Van Velzen R."/>
            <person name="Holmer R."/>
            <person name="Bu F."/>
            <person name="Rutten L."/>
            <person name="Van Zeijl A."/>
            <person name="Liu W."/>
            <person name="Santuari L."/>
            <person name="Cao Q."/>
            <person name="Sharma T."/>
            <person name="Shen D."/>
            <person name="Roswanjaya Y."/>
            <person name="Wardhani T."/>
            <person name="Kalhor M.S."/>
            <person name="Jansen J."/>
            <person name="Van den Hoogen J."/>
            <person name="Gungor B."/>
            <person name="Hartog M."/>
            <person name="Hontelez J."/>
            <person name="Verver J."/>
            <person name="Yang W.-C."/>
            <person name="Schijlen E."/>
            <person name="Repin R."/>
            <person name="Schilthuizen M."/>
            <person name="Schranz E."/>
            <person name="Heidstra R."/>
            <person name="Miyata K."/>
            <person name="Fedorova E."/>
            <person name="Kohlen W."/>
            <person name="Bisseling T."/>
            <person name="Smit S."/>
            <person name="Geurts R."/>
        </authorList>
    </citation>
    <scope>NUCLEOTIDE SEQUENCE [LARGE SCALE GENOMIC DNA]</scope>
    <source>
        <strain evidence="3">cv. RG33-2</strain>
    </source>
</reference>
<evidence type="ECO:0000259" key="1">
    <source>
        <dbReference type="Pfam" id="PF13960"/>
    </source>
</evidence>
<protein>
    <recommendedName>
        <fullName evidence="1">DUF4218 domain-containing protein</fullName>
    </recommendedName>
</protein>
<evidence type="ECO:0000313" key="2">
    <source>
        <dbReference type="EMBL" id="POO03523.1"/>
    </source>
</evidence>
<dbReference type="InParanoid" id="A0A2P5G0E1"/>
<sequence>WKKAFNGSQEFELAPQPLTGTEILETVSKLEFRLGKVKISDINKKRKRRSNVKVVKAPKSCWKKKSIFFELEYWQHLLLRHNLDVMHIEKNICDSIIGTLLNIPGKNKDSISARMDLVDMGVRTELAPRVGEKRTYLPPACFTLKKEEKYQLCQSLFNVKVPEGYSSNIRTLVDMNNLKLVGLKSHDCHTLMQHLLPIAIRSVLPKNVRYAITRLCLFFNGICSKVVDVSKLDELQREVVVTLCMFEQFFPPSFFDIMIHLTVHLVREVKLCGPVYLRWMYPFERYMKILKGYVRNRSRPEGCIVECYIAEEAVEFYSEYLANVEAIGVPTFSNVNKSVSGGIVCTVKREQLDQAHRTVLQNIAEVQPFIEEHIKWIKTQFPLKSKREKWIHDEHHRTFISWFRKKVIRTSCYN</sequence>
<evidence type="ECO:0000313" key="3">
    <source>
        <dbReference type="Proteomes" id="UP000237000"/>
    </source>
</evidence>
<accession>A0A2P5G0E1</accession>